<protein>
    <submittedName>
        <fullName evidence="2">Uncharacterized protein</fullName>
    </submittedName>
</protein>
<evidence type="ECO:0000313" key="2">
    <source>
        <dbReference type="EMBL" id="KPM44483.1"/>
    </source>
</evidence>
<feature type="signal peptide" evidence="1">
    <location>
        <begin position="1"/>
        <end position="16"/>
    </location>
</feature>
<dbReference type="OrthoDB" id="5217917at2759"/>
<feature type="chain" id="PRO_5006136182" evidence="1">
    <location>
        <begin position="17"/>
        <end position="148"/>
    </location>
</feature>
<dbReference type="Proteomes" id="UP000050424">
    <property type="component" value="Unassembled WGS sequence"/>
</dbReference>
<proteinExistence type="predicted"/>
<evidence type="ECO:0000256" key="1">
    <source>
        <dbReference type="SAM" id="SignalP"/>
    </source>
</evidence>
<dbReference type="EMBL" id="LKCW01000019">
    <property type="protein sequence ID" value="KPM44483.1"/>
    <property type="molecule type" value="Genomic_DNA"/>
</dbReference>
<gene>
    <name evidence="2" type="ORF">AK830_g2073</name>
</gene>
<keyword evidence="3" id="KW-1185">Reference proteome</keyword>
<reference evidence="2 3" key="1">
    <citation type="submission" date="2015-09" db="EMBL/GenBank/DDBJ databases">
        <title>Draft genome of a European isolate of the apple canker pathogen Neonectria ditissima.</title>
        <authorList>
            <person name="Gomez-Cortecero A."/>
            <person name="Harrison R.J."/>
            <person name="Armitage A.D."/>
        </authorList>
    </citation>
    <scope>NUCLEOTIDE SEQUENCE [LARGE SCALE GENOMIC DNA]</scope>
    <source>
        <strain evidence="2 3">R09/05</strain>
    </source>
</reference>
<evidence type="ECO:0000313" key="3">
    <source>
        <dbReference type="Proteomes" id="UP000050424"/>
    </source>
</evidence>
<sequence>MRFLSLFLAVAPVAMASIEFTGPDPSSKLNLSAPITISWKEVGDEDANWPIFDLSWSGVMADGGGSFGYTIKENLTVSSGKYVWDPTNEIQSLQSAKNRLSEDKDFAFEGFQHGNGSSAGSSSTSEKFAVEGYELIGNVAEIATETLK</sequence>
<accession>A0A0P7BSZ2</accession>
<name>A0A0P7BSZ2_9HYPO</name>
<keyword evidence="1" id="KW-0732">Signal</keyword>
<comment type="caution">
    <text evidence="2">The sequence shown here is derived from an EMBL/GenBank/DDBJ whole genome shotgun (WGS) entry which is preliminary data.</text>
</comment>
<organism evidence="2 3">
    <name type="scientific">Neonectria ditissima</name>
    <dbReference type="NCBI Taxonomy" id="78410"/>
    <lineage>
        <taxon>Eukaryota</taxon>
        <taxon>Fungi</taxon>
        <taxon>Dikarya</taxon>
        <taxon>Ascomycota</taxon>
        <taxon>Pezizomycotina</taxon>
        <taxon>Sordariomycetes</taxon>
        <taxon>Hypocreomycetidae</taxon>
        <taxon>Hypocreales</taxon>
        <taxon>Nectriaceae</taxon>
        <taxon>Neonectria</taxon>
    </lineage>
</organism>
<dbReference type="AlphaFoldDB" id="A0A0P7BSZ2"/>